<feature type="region of interest" description="Disordered" evidence="1">
    <location>
        <begin position="1"/>
        <end position="27"/>
    </location>
</feature>
<dbReference type="GO" id="GO:0005929">
    <property type="term" value="C:cilium"/>
    <property type="evidence" value="ECO:0007669"/>
    <property type="project" value="TreeGrafter"/>
</dbReference>
<dbReference type="Pfam" id="PF23355">
    <property type="entry name" value="IFT52_GIFT"/>
    <property type="match status" value="1"/>
</dbReference>
<reference evidence="3 4" key="1">
    <citation type="submission" date="2018-11" db="EMBL/GenBank/DDBJ databases">
        <authorList>
            <consortium name="Pathogen Informatics"/>
        </authorList>
    </citation>
    <scope>NUCLEOTIDE SEQUENCE [LARGE SCALE GENOMIC DNA]</scope>
</reference>
<keyword evidence="4" id="KW-1185">Reference proteome</keyword>
<feature type="domain" description="IFT52 GIFT" evidence="2">
    <location>
        <begin position="35"/>
        <end position="101"/>
    </location>
</feature>
<dbReference type="GO" id="GO:0042073">
    <property type="term" value="P:intraciliary transport"/>
    <property type="evidence" value="ECO:0007669"/>
    <property type="project" value="TreeGrafter"/>
</dbReference>
<dbReference type="InterPro" id="IPR055458">
    <property type="entry name" value="IFT52_GIFT"/>
</dbReference>
<reference evidence="5" key="2">
    <citation type="submission" date="2019-09" db="UniProtKB">
        <authorList>
            <consortium name="WormBaseParasite"/>
        </authorList>
    </citation>
    <scope>IDENTIFICATION</scope>
</reference>
<dbReference type="PANTHER" id="PTHR12969:SF7">
    <property type="entry name" value="INTRAFLAGELLAR TRANSPORT PROTEIN 52 HOMOLOG"/>
    <property type="match status" value="1"/>
</dbReference>
<sequence>MAPVTDFATNPRYAQDQGNEPISNGSAVKAQGHKIVINQSKREPFTIHSGLRGVHRRLRNAWTVETNQDEITDGMFEGVRLFIIPYPRAKFNVSEVVIIRRDVCSRKRGAQLKTPQNKDYSLLFSYPPSWTTGRKSAMTNILRQLVVFQSTVNSFAFTGSVIP</sequence>
<gene>
    <name evidence="3" type="ORF">HPBE_LOCUS555</name>
</gene>
<accession>A0A3P7U957</accession>
<proteinExistence type="predicted"/>
<evidence type="ECO:0000313" key="4">
    <source>
        <dbReference type="Proteomes" id="UP000050761"/>
    </source>
</evidence>
<evidence type="ECO:0000259" key="2">
    <source>
        <dbReference type="Pfam" id="PF23355"/>
    </source>
</evidence>
<dbReference type="InterPro" id="IPR039975">
    <property type="entry name" value="IFT52"/>
</dbReference>
<organism evidence="4 5">
    <name type="scientific">Heligmosomoides polygyrus</name>
    <name type="common">Parasitic roundworm</name>
    <dbReference type="NCBI Taxonomy" id="6339"/>
    <lineage>
        <taxon>Eukaryota</taxon>
        <taxon>Metazoa</taxon>
        <taxon>Ecdysozoa</taxon>
        <taxon>Nematoda</taxon>
        <taxon>Chromadorea</taxon>
        <taxon>Rhabditida</taxon>
        <taxon>Rhabditina</taxon>
        <taxon>Rhabditomorpha</taxon>
        <taxon>Strongyloidea</taxon>
        <taxon>Heligmosomidae</taxon>
        <taxon>Heligmosomoides</taxon>
    </lineage>
</organism>
<dbReference type="GO" id="GO:0005814">
    <property type="term" value="C:centriole"/>
    <property type="evidence" value="ECO:0007669"/>
    <property type="project" value="TreeGrafter"/>
</dbReference>
<dbReference type="PANTHER" id="PTHR12969">
    <property type="entry name" value="NGD5/OSM-6/IFT52"/>
    <property type="match status" value="1"/>
</dbReference>
<evidence type="ECO:0000256" key="1">
    <source>
        <dbReference type="SAM" id="MobiDB-lite"/>
    </source>
</evidence>
<dbReference type="GO" id="GO:0030992">
    <property type="term" value="C:intraciliary transport particle B"/>
    <property type="evidence" value="ECO:0007669"/>
    <property type="project" value="TreeGrafter"/>
</dbReference>
<protein>
    <recommendedName>
        <fullName evidence="2">IFT52 GIFT domain-containing protein</fullName>
    </recommendedName>
</protein>
<accession>A0A183F312</accession>
<feature type="compositionally biased region" description="Polar residues" evidence="1">
    <location>
        <begin position="16"/>
        <end position="26"/>
    </location>
</feature>
<name>A0A183F312_HELPZ</name>
<dbReference type="Proteomes" id="UP000050761">
    <property type="component" value="Unassembled WGS sequence"/>
</dbReference>
<dbReference type="AlphaFoldDB" id="A0A183F312"/>
<dbReference type="WBParaSite" id="HPBE_0000055401-mRNA-1">
    <property type="protein sequence ID" value="HPBE_0000055401-mRNA-1"/>
    <property type="gene ID" value="HPBE_0000055401"/>
</dbReference>
<dbReference type="EMBL" id="UZAH01000413">
    <property type="protein sequence ID" value="VDO18937.1"/>
    <property type="molecule type" value="Genomic_DNA"/>
</dbReference>
<evidence type="ECO:0000313" key="3">
    <source>
        <dbReference type="EMBL" id="VDO18937.1"/>
    </source>
</evidence>
<evidence type="ECO:0000313" key="5">
    <source>
        <dbReference type="WBParaSite" id="HPBE_0000055401-mRNA-1"/>
    </source>
</evidence>
<dbReference type="GO" id="GO:0060271">
    <property type="term" value="P:cilium assembly"/>
    <property type="evidence" value="ECO:0007669"/>
    <property type="project" value="TreeGrafter"/>
</dbReference>
<dbReference type="OrthoDB" id="5821777at2759"/>